<dbReference type="InterPro" id="IPR036388">
    <property type="entry name" value="WH-like_DNA-bd_sf"/>
</dbReference>
<name>A0A1C3NSA3_9XANT</name>
<dbReference type="Gene3D" id="1.10.10.10">
    <property type="entry name" value="Winged helix-like DNA-binding domain superfamily/Winged helix DNA-binding domain"/>
    <property type="match status" value="1"/>
</dbReference>
<evidence type="ECO:0000313" key="3">
    <source>
        <dbReference type="EMBL" id="SBV53270.1"/>
    </source>
</evidence>
<evidence type="ECO:0000256" key="1">
    <source>
        <dbReference type="SAM" id="MobiDB-lite"/>
    </source>
</evidence>
<dbReference type="Proteomes" id="UP000092503">
    <property type="component" value="Unassembled WGS sequence"/>
</dbReference>
<dbReference type="Pfam" id="PF13730">
    <property type="entry name" value="HTH_36"/>
    <property type="match status" value="1"/>
</dbReference>
<dbReference type="EMBL" id="FLTX01000101">
    <property type="protein sequence ID" value="SBV53270.1"/>
    <property type="molecule type" value="Genomic_DNA"/>
</dbReference>
<evidence type="ECO:0000313" key="5">
    <source>
        <dbReference type="Proteomes" id="UP000239710"/>
    </source>
</evidence>
<dbReference type="AlphaFoldDB" id="A0A1C3NSA3"/>
<evidence type="ECO:0000313" key="4">
    <source>
        <dbReference type="Proteomes" id="UP000092503"/>
    </source>
</evidence>
<accession>A0A1C3NSA3</accession>
<protein>
    <submittedName>
        <fullName evidence="2">Helix-turn-helix domain-containing protein</fullName>
    </submittedName>
</protein>
<dbReference type="RefSeq" id="WP_083993305.1">
    <property type="nucleotide sequence ID" value="NZ_FLTX01000101.1"/>
</dbReference>
<dbReference type="Proteomes" id="UP000239710">
    <property type="component" value="Unassembled WGS sequence"/>
</dbReference>
<evidence type="ECO:0000313" key="2">
    <source>
        <dbReference type="EMBL" id="PPV04722.1"/>
    </source>
</evidence>
<feature type="compositionally biased region" description="Polar residues" evidence="1">
    <location>
        <begin position="91"/>
        <end position="101"/>
    </location>
</feature>
<reference evidence="2 5" key="2">
    <citation type="submission" date="2016-08" db="EMBL/GenBank/DDBJ databases">
        <title>Evolution of the type three secretion system and type three effector repertoires in Xanthomonas.</title>
        <authorList>
            <person name="Merda D."/>
            <person name="Briand M."/>
            <person name="Bosis E."/>
            <person name="Rousseau C."/>
            <person name="Portier P."/>
            <person name="Jacques M.-A."/>
            <person name="Fischer-Le Saux M."/>
        </authorList>
    </citation>
    <scope>NUCLEOTIDE SEQUENCE [LARGE SCALE GENOMIC DNA]</scope>
    <source>
        <strain evidence="2 5">CFBP1976</strain>
    </source>
</reference>
<proteinExistence type="predicted"/>
<gene>
    <name evidence="3" type="ORF">XBLMG947_4087</name>
    <name evidence="2" type="ORF">XbrCFBP1976_20795</name>
</gene>
<dbReference type="OrthoDB" id="8910571at2"/>
<organism evidence="3 4">
    <name type="scientific">Xanthomonas bromi</name>
    <dbReference type="NCBI Taxonomy" id="56449"/>
    <lineage>
        <taxon>Bacteria</taxon>
        <taxon>Pseudomonadati</taxon>
        <taxon>Pseudomonadota</taxon>
        <taxon>Gammaproteobacteria</taxon>
        <taxon>Lysobacterales</taxon>
        <taxon>Lysobacteraceae</taxon>
        <taxon>Xanthomonas</taxon>
    </lineage>
</organism>
<sequence>MSEHFSWQSAVTRSCLEPSTKLVLLVIGTHMNQHGEGAFPSYKTLAAGTSLNRATVIRHVDMAIAAGWLSKRSRVRQSKASGRLEADSNTYAISFPRSPSATPVVAQDDHPRSHCTTTLVAQNHHPSRTEPSP</sequence>
<reference evidence="3 4" key="1">
    <citation type="submission" date="2016-06" db="EMBL/GenBank/DDBJ databases">
        <authorList>
            <person name="Kjaerup R.B."/>
            <person name="Dalgaard T.S."/>
            <person name="Juul-Madsen H.R."/>
        </authorList>
    </citation>
    <scope>NUCLEOTIDE SEQUENCE [LARGE SCALE GENOMIC DNA]</scope>
    <source>
        <strain evidence="3">LMG947</strain>
    </source>
</reference>
<dbReference type="STRING" id="56449.XBLMG947_4087"/>
<dbReference type="EMBL" id="MDCE01000062">
    <property type="protein sequence ID" value="PPV04722.1"/>
    <property type="molecule type" value="Genomic_DNA"/>
</dbReference>
<feature type="region of interest" description="Disordered" evidence="1">
    <location>
        <begin position="91"/>
        <end position="112"/>
    </location>
</feature>
<keyword evidence="5" id="KW-1185">Reference proteome</keyword>